<feature type="compositionally biased region" description="Polar residues" evidence="1">
    <location>
        <begin position="137"/>
        <end position="155"/>
    </location>
</feature>
<feature type="compositionally biased region" description="Polar residues" evidence="1">
    <location>
        <begin position="1"/>
        <end position="24"/>
    </location>
</feature>
<feature type="compositionally biased region" description="Low complexity" evidence="1">
    <location>
        <begin position="90"/>
        <end position="109"/>
    </location>
</feature>
<comment type="caution">
    <text evidence="4">The sequence shown here is derived from an EMBL/GenBank/DDBJ whole genome shotgun (WGS) entry which is preliminary data.</text>
</comment>
<feature type="compositionally biased region" description="Acidic residues" evidence="1">
    <location>
        <begin position="118"/>
        <end position="129"/>
    </location>
</feature>
<feature type="transmembrane region" description="Helical" evidence="2">
    <location>
        <begin position="582"/>
        <end position="599"/>
    </location>
</feature>
<organism evidence="4 5">
    <name type="scientific">Acer negundo</name>
    <name type="common">Box elder</name>
    <dbReference type="NCBI Taxonomy" id="4023"/>
    <lineage>
        <taxon>Eukaryota</taxon>
        <taxon>Viridiplantae</taxon>
        <taxon>Streptophyta</taxon>
        <taxon>Embryophyta</taxon>
        <taxon>Tracheophyta</taxon>
        <taxon>Spermatophyta</taxon>
        <taxon>Magnoliopsida</taxon>
        <taxon>eudicotyledons</taxon>
        <taxon>Gunneridae</taxon>
        <taxon>Pentapetalae</taxon>
        <taxon>rosids</taxon>
        <taxon>malvids</taxon>
        <taxon>Sapindales</taxon>
        <taxon>Sapindaceae</taxon>
        <taxon>Hippocastanoideae</taxon>
        <taxon>Acereae</taxon>
        <taxon>Acer</taxon>
    </lineage>
</organism>
<gene>
    <name evidence="4" type="ORF">LWI28_005919</name>
</gene>
<accession>A0AAD5IC94</accession>
<dbReference type="SMART" id="SM00248">
    <property type="entry name" value="ANK"/>
    <property type="match status" value="4"/>
</dbReference>
<keyword evidence="2" id="KW-0812">Transmembrane</keyword>
<dbReference type="SUPFAM" id="SSF48403">
    <property type="entry name" value="Ankyrin repeat"/>
    <property type="match status" value="1"/>
</dbReference>
<dbReference type="Proteomes" id="UP001064489">
    <property type="component" value="Chromosome 2"/>
</dbReference>
<keyword evidence="5" id="KW-1185">Reference proteome</keyword>
<dbReference type="PANTHER" id="PTHR24177">
    <property type="entry name" value="CASKIN"/>
    <property type="match status" value="1"/>
</dbReference>
<feature type="region of interest" description="Disordered" evidence="1">
    <location>
        <begin position="1"/>
        <end position="187"/>
    </location>
</feature>
<evidence type="ECO:0000256" key="1">
    <source>
        <dbReference type="SAM" id="MobiDB-lite"/>
    </source>
</evidence>
<feature type="compositionally biased region" description="Polar residues" evidence="1">
    <location>
        <begin position="63"/>
        <end position="72"/>
    </location>
</feature>
<reference evidence="4" key="2">
    <citation type="submission" date="2023-02" db="EMBL/GenBank/DDBJ databases">
        <authorList>
            <person name="Swenson N.G."/>
            <person name="Wegrzyn J.L."/>
            <person name="Mcevoy S.L."/>
        </authorList>
    </citation>
    <scope>NUCLEOTIDE SEQUENCE</scope>
    <source>
        <strain evidence="4">91603</strain>
        <tissue evidence="4">Leaf</tissue>
    </source>
</reference>
<dbReference type="InterPro" id="IPR036770">
    <property type="entry name" value="Ankyrin_rpt-contain_sf"/>
</dbReference>
<feature type="transmembrane region" description="Helical" evidence="2">
    <location>
        <begin position="691"/>
        <end position="712"/>
    </location>
</feature>
<dbReference type="InterPro" id="IPR002110">
    <property type="entry name" value="Ankyrin_rpt"/>
</dbReference>
<feature type="compositionally biased region" description="Polar residues" evidence="1">
    <location>
        <begin position="31"/>
        <end position="52"/>
    </location>
</feature>
<proteinExistence type="predicted"/>
<evidence type="ECO:0000259" key="3">
    <source>
        <dbReference type="Pfam" id="PF13962"/>
    </source>
</evidence>
<dbReference type="Pfam" id="PF12796">
    <property type="entry name" value="Ank_2"/>
    <property type="match status" value="1"/>
</dbReference>
<dbReference type="InterPro" id="IPR026961">
    <property type="entry name" value="PGG_dom"/>
</dbReference>
<dbReference type="Pfam" id="PF13962">
    <property type="entry name" value="PGG"/>
    <property type="match status" value="1"/>
</dbReference>
<dbReference type="AlphaFoldDB" id="A0AAD5IC94"/>
<feature type="compositionally biased region" description="Acidic residues" evidence="1">
    <location>
        <begin position="74"/>
        <end position="89"/>
    </location>
</feature>
<protein>
    <recommendedName>
        <fullName evidence="3">PGG domain-containing protein</fullName>
    </recommendedName>
</protein>
<reference evidence="4" key="1">
    <citation type="journal article" date="2022" name="Plant J.">
        <title>Strategies of tolerance reflected in two North American maple genomes.</title>
        <authorList>
            <person name="McEvoy S.L."/>
            <person name="Sezen U.U."/>
            <person name="Trouern-Trend A."/>
            <person name="McMahon S.M."/>
            <person name="Schaberg P.G."/>
            <person name="Yang J."/>
            <person name="Wegrzyn J.L."/>
            <person name="Swenson N.G."/>
        </authorList>
    </citation>
    <scope>NUCLEOTIDE SEQUENCE</scope>
    <source>
        <strain evidence="4">91603</strain>
    </source>
</reference>
<evidence type="ECO:0000313" key="5">
    <source>
        <dbReference type="Proteomes" id="UP001064489"/>
    </source>
</evidence>
<feature type="transmembrane region" description="Helical" evidence="2">
    <location>
        <begin position="661"/>
        <end position="685"/>
    </location>
</feature>
<sequence>MFQSQAESEAVQPNHSNSMPNSISEEPINRLPNNLGRSAHQSQLFYTRNSSPEEPIHRLPSNLRGSSHQSDQFFEPENEIEEVEEEAESEGVQPNVSPSSQSNSSSEESINQLHGEPEIEIEEEEEAAESEGVQPHVSPSSQLNPNRTRSRFNQLPSESESESEPEILGGGDPPNVNPGGSAHQQQLTEAQIKANYEFGTAEHLRYYRSLHNAAKRGDWKSAKSFIEMDPNALTAMITVDSKTVFHVAALCDQWEFIVKLLELVLSPESIAVQDVFGKTVLHYVAQGGSLKTAKALVQKNNDLPRIGDNERDPPLHYSIWSENKELVWYLSSMTSVDLSPDWSPWILRTLILSGYHDVALHFVKRYSNLALAKDVFGDSLLYWLAIAAPSVNMVRDAKLKHKCAVELVNYVCIQLSNMSFQEIEHFLQQPNSILDRAIKCGIEEIVRTLLLQFPDLLYVRVLPNRNILQAAIEYRQENIVNVIKEISTSTAKGLGSHFIESQGITLHLAGKLAPACKLFSVSGAALQMQRELQWFKEVEEITFTYRREWKNLEGETPKDVFRTAHIKLAEEGEKWMKDTANSCMLVSTLIATVLFAAAFTVPGGHSDKGIAIFLHTKAFIVFAISDALGLFFSLNSLLMFLAILTARYELDDFLESLPKKLIIGLGSLLIAIATMIIAFVASLSIVLSQRWIWVFVPITLVASFPVAIFVRLQLPLFVQMVRSTYGASIFRPWPTKKFE</sequence>
<dbReference type="EMBL" id="JAJSOW010000106">
    <property type="protein sequence ID" value="KAI9160189.1"/>
    <property type="molecule type" value="Genomic_DNA"/>
</dbReference>
<name>A0AAD5IC94_ACENE</name>
<dbReference type="GO" id="GO:0016020">
    <property type="term" value="C:membrane"/>
    <property type="evidence" value="ECO:0007669"/>
    <property type="project" value="TreeGrafter"/>
</dbReference>
<evidence type="ECO:0000313" key="4">
    <source>
        <dbReference type="EMBL" id="KAI9160189.1"/>
    </source>
</evidence>
<dbReference type="PANTHER" id="PTHR24177:SF365">
    <property type="entry name" value="ANKYRIN REPEAT-CONTAINING PROTEIN NPR4-LIKE ISOFORM X1"/>
    <property type="match status" value="1"/>
</dbReference>
<keyword evidence="2" id="KW-1133">Transmembrane helix</keyword>
<feature type="domain" description="PGG" evidence="3">
    <location>
        <begin position="573"/>
        <end position="686"/>
    </location>
</feature>
<keyword evidence="2" id="KW-0472">Membrane</keyword>
<evidence type="ECO:0000256" key="2">
    <source>
        <dbReference type="SAM" id="Phobius"/>
    </source>
</evidence>
<dbReference type="Gene3D" id="1.25.40.20">
    <property type="entry name" value="Ankyrin repeat-containing domain"/>
    <property type="match status" value="1"/>
</dbReference>
<feature type="transmembrane region" description="Helical" evidence="2">
    <location>
        <begin position="619"/>
        <end position="641"/>
    </location>
</feature>